<dbReference type="EMBL" id="CBXV010000001">
    <property type="protein sequence ID" value="CDM64181.1"/>
    <property type="molecule type" value="Genomic_DNA"/>
</dbReference>
<organism evidence="3 4">
    <name type="scientific">Pyrinomonas methylaliphatogenes</name>
    <dbReference type="NCBI Taxonomy" id="454194"/>
    <lineage>
        <taxon>Bacteria</taxon>
        <taxon>Pseudomonadati</taxon>
        <taxon>Acidobacteriota</taxon>
        <taxon>Blastocatellia</taxon>
        <taxon>Blastocatellales</taxon>
        <taxon>Pyrinomonadaceae</taxon>
        <taxon>Pyrinomonas</taxon>
    </lineage>
</organism>
<keyword evidence="1" id="KW-0812">Transmembrane</keyword>
<feature type="domain" description="Alkyl hydroperoxide reductase subunit C/ Thiol specific antioxidant" evidence="2">
    <location>
        <begin position="91"/>
        <end position="177"/>
    </location>
</feature>
<dbReference type="Gene3D" id="3.40.30.10">
    <property type="entry name" value="Glutaredoxin"/>
    <property type="match status" value="1"/>
</dbReference>
<dbReference type="GO" id="GO:0016491">
    <property type="term" value="F:oxidoreductase activity"/>
    <property type="evidence" value="ECO:0007669"/>
    <property type="project" value="InterPro"/>
</dbReference>
<dbReference type="SUPFAM" id="SSF52833">
    <property type="entry name" value="Thioredoxin-like"/>
    <property type="match status" value="1"/>
</dbReference>
<feature type="transmembrane region" description="Helical" evidence="1">
    <location>
        <begin position="51"/>
        <end position="69"/>
    </location>
</feature>
<evidence type="ECO:0000256" key="1">
    <source>
        <dbReference type="SAM" id="Phobius"/>
    </source>
</evidence>
<reference evidence="3 4" key="2">
    <citation type="submission" date="2015-01" db="EMBL/GenBank/DDBJ databases">
        <title>Complete genome sequence of Pyrinomonas methylaliphatogenes type strain K22T.</title>
        <authorList>
            <person name="Lee K.C.Y."/>
            <person name="Power J.F."/>
            <person name="Dunfield P.F."/>
            <person name="Morgan X.C."/>
            <person name="Huttenhower C."/>
            <person name="Stott M.B."/>
        </authorList>
    </citation>
    <scope>NUCLEOTIDE SEQUENCE [LARGE SCALE GENOMIC DNA]</scope>
    <source>
        <strain evidence="3 4">K22</strain>
    </source>
</reference>
<name>A0A0B6WT55_9BACT</name>
<dbReference type="Proteomes" id="UP000031518">
    <property type="component" value="Unassembled WGS sequence"/>
</dbReference>
<reference evidence="3 4" key="1">
    <citation type="submission" date="2013-12" db="EMBL/GenBank/DDBJ databases">
        <authorList>
            <person name="Stott M."/>
        </authorList>
    </citation>
    <scope>NUCLEOTIDE SEQUENCE [LARGE SCALE GENOMIC DNA]</scope>
    <source>
        <strain evidence="3 4">K22</strain>
    </source>
</reference>
<proteinExistence type="predicted"/>
<keyword evidence="4" id="KW-1185">Reference proteome</keyword>
<evidence type="ECO:0000313" key="3">
    <source>
        <dbReference type="EMBL" id="CDM64181.1"/>
    </source>
</evidence>
<dbReference type="Pfam" id="PF00578">
    <property type="entry name" value="AhpC-TSA"/>
    <property type="match status" value="1"/>
</dbReference>
<protein>
    <submittedName>
        <fullName evidence="3">AhpC/TSA family protein</fullName>
    </submittedName>
</protein>
<dbReference type="STRING" id="454194.PYK22_00173"/>
<dbReference type="InterPro" id="IPR000866">
    <property type="entry name" value="AhpC/TSA"/>
</dbReference>
<keyword evidence="1" id="KW-0472">Membrane</keyword>
<gene>
    <name evidence="3" type="ORF">PYK22_00173</name>
</gene>
<evidence type="ECO:0000313" key="4">
    <source>
        <dbReference type="Proteomes" id="UP000031518"/>
    </source>
</evidence>
<dbReference type="InterPro" id="IPR036249">
    <property type="entry name" value="Thioredoxin-like_sf"/>
</dbReference>
<keyword evidence="1" id="KW-1133">Transmembrane helix</keyword>
<dbReference type="GO" id="GO:0016209">
    <property type="term" value="F:antioxidant activity"/>
    <property type="evidence" value="ECO:0007669"/>
    <property type="project" value="InterPro"/>
</dbReference>
<dbReference type="OrthoDB" id="9809746at2"/>
<dbReference type="AlphaFoldDB" id="A0A0B6WT55"/>
<evidence type="ECO:0000259" key="2">
    <source>
        <dbReference type="Pfam" id="PF00578"/>
    </source>
</evidence>
<accession>A0A0B6WT55</accession>
<sequence length="202" mass="22563">MIKRGADAKVLDKRDQVLGETRPPSIKRGVGCVVKPPTPRMLRDGMARQSLLIPLLVASASFLFAYGLFSRYRLEGKLDASSLLGKRVSSIPLKDLRSGEDLASRLEKGDALLIYLLPGCEACEKELGFLIGSSIFKNRELQIYGVMLQDRVSAEQYVEANRLSFPILLDEGGRLRQRSDLKFFSGESETQRWGCLRSLVRV</sequence>